<dbReference type="RefSeq" id="WP_150902013.1">
    <property type="nucleotide sequence ID" value="NZ_VTWT01000001.1"/>
</dbReference>
<organism evidence="1 2">
    <name type="scientific">Adhaeribacter soli</name>
    <dbReference type="NCBI Taxonomy" id="2607655"/>
    <lineage>
        <taxon>Bacteria</taxon>
        <taxon>Pseudomonadati</taxon>
        <taxon>Bacteroidota</taxon>
        <taxon>Cytophagia</taxon>
        <taxon>Cytophagales</taxon>
        <taxon>Hymenobacteraceae</taxon>
        <taxon>Adhaeribacter</taxon>
    </lineage>
</organism>
<protein>
    <submittedName>
        <fullName evidence="1">DUF1905 domain-containing protein</fullName>
    </submittedName>
</protein>
<dbReference type="Gene3D" id="2.40.30.100">
    <property type="entry name" value="AF2212/PG0164-like"/>
    <property type="match status" value="1"/>
</dbReference>
<dbReference type="SUPFAM" id="SSF141694">
    <property type="entry name" value="AF2212/PG0164-like"/>
    <property type="match status" value="1"/>
</dbReference>
<dbReference type="AlphaFoldDB" id="A0A5N1J5A1"/>
<comment type="caution">
    <text evidence="1">The sequence shown here is derived from an EMBL/GenBank/DDBJ whole genome shotgun (WGS) entry which is preliminary data.</text>
</comment>
<gene>
    <name evidence="1" type="ORF">F0P94_01955</name>
</gene>
<dbReference type="Pfam" id="PF13376">
    <property type="entry name" value="OmdA"/>
    <property type="match status" value="1"/>
</dbReference>
<dbReference type="InterPro" id="IPR015018">
    <property type="entry name" value="DUF1905"/>
</dbReference>
<name>A0A5N1J5A1_9BACT</name>
<proteinExistence type="predicted"/>
<dbReference type="Proteomes" id="UP000326570">
    <property type="component" value="Unassembled WGS sequence"/>
</dbReference>
<sequence length="155" mass="17984">MNITPDLQEFTAVLEQHGSMNASYITLPFSVSEVYGKKGNVKIRCTFDGYPYRGSLSPIGNNEHILIVIKEVRQAINKTFGDPVMVRIWPDLELRTVQIPEDLEAALQDLPDLKQTFDKMSYTHQKEYVKWIEEAKKPETRQRRLEKTVAMLREK</sequence>
<dbReference type="EMBL" id="VTWT01000001">
    <property type="protein sequence ID" value="KAA9345870.1"/>
    <property type="molecule type" value="Genomic_DNA"/>
</dbReference>
<dbReference type="InterPro" id="IPR037079">
    <property type="entry name" value="AF2212/PG0164-like_sf"/>
</dbReference>
<evidence type="ECO:0000313" key="1">
    <source>
        <dbReference type="EMBL" id="KAA9345870.1"/>
    </source>
</evidence>
<reference evidence="1 2" key="1">
    <citation type="submission" date="2019-09" db="EMBL/GenBank/DDBJ databases">
        <title>Genome sequence of Adhaeribacter sp. M2.</title>
        <authorList>
            <person name="Srinivasan S."/>
        </authorList>
    </citation>
    <scope>NUCLEOTIDE SEQUENCE [LARGE SCALE GENOMIC DNA]</scope>
    <source>
        <strain evidence="1 2">M2</strain>
    </source>
</reference>
<keyword evidence="2" id="KW-1185">Reference proteome</keyword>
<evidence type="ECO:0000313" key="2">
    <source>
        <dbReference type="Proteomes" id="UP000326570"/>
    </source>
</evidence>
<dbReference type="Pfam" id="PF08922">
    <property type="entry name" value="DUF1905"/>
    <property type="match status" value="1"/>
</dbReference>
<accession>A0A5N1J5A1</accession>